<dbReference type="AlphaFoldDB" id="A0A392MPR8"/>
<protein>
    <submittedName>
        <fullName evidence="1">Uncharacterized protein</fullName>
    </submittedName>
</protein>
<comment type="caution">
    <text evidence="1">The sequence shown here is derived from an EMBL/GenBank/DDBJ whole genome shotgun (WGS) entry which is preliminary data.</text>
</comment>
<dbReference type="EMBL" id="LXQA010015180">
    <property type="protein sequence ID" value="MCH88959.1"/>
    <property type="molecule type" value="Genomic_DNA"/>
</dbReference>
<accession>A0A392MPR8</accession>
<gene>
    <name evidence="1" type="ORF">A2U01_0009852</name>
</gene>
<dbReference type="Proteomes" id="UP000265520">
    <property type="component" value="Unassembled WGS sequence"/>
</dbReference>
<organism evidence="1 2">
    <name type="scientific">Trifolium medium</name>
    <dbReference type="NCBI Taxonomy" id="97028"/>
    <lineage>
        <taxon>Eukaryota</taxon>
        <taxon>Viridiplantae</taxon>
        <taxon>Streptophyta</taxon>
        <taxon>Embryophyta</taxon>
        <taxon>Tracheophyta</taxon>
        <taxon>Spermatophyta</taxon>
        <taxon>Magnoliopsida</taxon>
        <taxon>eudicotyledons</taxon>
        <taxon>Gunneridae</taxon>
        <taxon>Pentapetalae</taxon>
        <taxon>rosids</taxon>
        <taxon>fabids</taxon>
        <taxon>Fabales</taxon>
        <taxon>Fabaceae</taxon>
        <taxon>Papilionoideae</taxon>
        <taxon>50 kb inversion clade</taxon>
        <taxon>NPAAA clade</taxon>
        <taxon>Hologalegina</taxon>
        <taxon>IRL clade</taxon>
        <taxon>Trifolieae</taxon>
        <taxon>Trifolium</taxon>
    </lineage>
</organism>
<feature type="non-terminal residue" evidence="1">
    <location>
        <position position="1"/>
    </location>
</feature>
<evidence type="ECO:0000313" key="2">
    <source>
        <dbReference type="Proteomes" id="UP000265520"/>
    </source>
</evidence>
<sequence length="68" mass="7679">SDGTVLFTNMKLQNDNDVRTMFSIFSQYMTKGPIELDATLVRSVEAICSNLIPFRTFVEITTSMVEPN</sequence>
<evidence type="ECO:0000313" key="1">
    <source>
        <dbReference type="EMBL" id="MCH88959.1"/>
    </source>
</evidence>
<reference evidence="1 2" key="1">
    <citation type="journal article" date="2018" name="Front. Plant Sci.">
        <title>Red Clover (Trifolium pratense) and Zigzag Clover (T. medium) - A Picture of Genomic Similarities and Differences.</title>
        <authorList>
            <person name="Dluhosova J."/>
            <person name="Istvanek J."/>
            <person name="Nedelnik J."/>
            <person name="Repkova J."/>
        </authorList>
    </citation>
    <scope>NUCLEOTIDE SEQUENCE [LARGE SCALE GENOMIC DNA]</scope>
    <source>
        <strain evidence="2">cv. 10/8</strain>
        <tissue evidence="1">Leaf</tissue>
    </source>
</reference>
<keyword evidence="2" id="KW-1185">Reference proteome</keyword>
<name>A0A392MPR8_9FABA</name>
<proteinExistence type="predicted"/>